<feature type="transmembrane region" description="Helical" evidence="9">
    <location>
        <begin position="713"/>
        <end position="733"/>
    </location>
</feature>
<dbReference type="InterPro" id="IPR008250">
    <property type="entry name" value="ATPase_P-typ_transduc_dom_A_sf"/>
</dbReference>
<dbReference type="NCBIfam" id="TIGR01494">
    <property type="entry name" value="ATPase_P-type"/>
    <property type="match status" value="2"/>
</dbReference>
<dbReference type="Gene3D" id="1.20.1110.10">
    <property type="entry name" value="Calcium-transporting ATPase, transmembrane domain"/>
    <property type="match status" value="2"/>
</dbReference>
<dbReference type="SFLD" id="SFLDS00003">
    <property type="entry name" value="Haloacid_Dehalogenase"/>
    <property type="match status" value="1"/>
</dbReference>
<feature type="transmembrane region" description="Helical" evidence="9">
    <location>
        <begin position="275"/>
        <end position="300"/>
    </location>
</feature>
<dbReference type="SFLD" id="SFLDF00027">
    <property type="entry name" value="p-type_atpase"/>
    <property type="match status" value="1"/>
</dbReference>
<dbReference type="InterPro" id="IPR006068">
    <property type="entry name" value="ATPase_P-typ_cation-transptr_C"/>
</dbReference>
<feature type="transmembrane region" description="Helical" evidence="9">
    <location>
        <begin position="642"/>
        <end position="666"/>
    </location>
</feature>
<dbReference type="SFLD" id="SFLDG00002">
    <property type="entry name" value="C1.7:_P-type_atpase_like"/>
    <property type="match status" value="1"/>
</dbReference>
<evidence type="ECO:0000313" key="12">
    <source>
        <dbReference type="Proteomes" id="UP000034739"/>
    </source>
</evidence>
<evidence type="ECO:0000256" key="9">
    <source>
        <dbReference type="SAM" id="Phobius"/>
    </source>
</evidence>
<evidence type="ECO:0000256" key="8">
    <source>
        <dbReference type="ARBA" id="ARBA00023136"/>
    </source>
</evidence>
<dbReference type="GO" id="GO:0016887">
    <property type="term" value="F:ATP hydrolysis activity"/>
    <property type="evidence" value="ECO:0007669"/>
    <property type="project" value="InterPro"/>
</dbReference>
<dbReference type="GO" id="GO:1990573">
    <property type="term" value="P:potassium ion import across plasma membrane"/>
    <property type="evidence" value="ECO:0007669"/>
    <property type="project" value="TreeGrafter"/>
</dbReference>
<accession>A0A0G1TZJ8</accession>
<proteinExistence type="inferred from homology"/>
<dbReference type="GO" id="GO:0005391">
    <property type="term" value="F:P-type sodium:potassium-exchanging transporter activity"/>
    <property type="evidence" value="ECO:0007669"/>
    <property type="project" value="TreeGrafter"/>
</dbReference>
<reference evidence="11 12" key="1">
    <citation type="journal article" date="2015" name="Nature">
        <title>rRNA introns, odd ribosomes, and small enigmatic genomes across a large radiation of phyla.</title>
        <authorList>
            <person name="Brown C.T."/>
            <person name="Hug L.A."/>
            <person name="Thomas B.C."/>
            <person name="Sharon I."/>
            <person name="Castelle C.J."/>
            <person name="Singh A."/>
            <person name="Wilkins M.J."/>
            <person name="Williams K.H."/>
            <person name="Banfield J.F."/>
        </authorList>
    </citation>
    <scope>NUCLEOTIDE SEQUENCE [LARGE SCALE GENOMIC DNA]</scope>
</reference>
<dbReference type="Proteomes" id="UP000034739">
    <property type="component" value="Unassembled WGS sequence"/>
</dbReference>
<keyword evidence="5" id="KW-0067">ATP-binding</keyword>
<sequence length="839" mass="89939">MVQDIKERKYWALPLEELFKEFESSEDGLSVDEATERLISGKNIIARSDRTGKLVIVGRQLTNPLILMLIFAALVMGLLGDYENTAFILLAVIVNAILGFYQENKVESALAKLGTYIKERTRVLREGRDLEIEASEIVPGDVIKLTPGVRVPADSRIFRANGLSVDETILTGESLAVEKSAAAVGEESELGERSSMVFGGTLVVDGMGGALVVATGGNTELGRIASLVGTGGKEETPLQKSITRFAIGMGILVVALTAVIFALGTSLGIGIFDMFLISVAIAVSAVPEGLPVAMTVILAVGVERLAKRKGVVKKLLAAETLGDTTLILTDKTGTLTEAKMKLTNIITDKPDELVLELALLNTDVIIGNPVGRPEDWHISGRALDTAIAKAAVEREISIPKVFEKNQIMERKTFSSKDKYSGVHARIGERSRWIYLGAPDVLVERTDTSSAEKKTILGQIDELAYGGSRVLGLAVDKKFVALLVFRDPVREGVGRVIQEISNAGVRTKIVTGDHEGTAVFVAKELGMEVGKGAVLTGRDLEVLSDEALSAQIQDTVVFARVSPEDKLRLVGLYQKLGEVVAVTGDGVNDAPALKGANVGVAIGSGTDVAKEAADLVILDDNFETIVEAIREGRRVFSNIRKAIVYLLSGISNELVLIGGALVAGVALPLNALQILWVNFFSDSLPAVGMAFEGGEPSLTPRRKIKGLMDGEMKFLIYVVGSITSVLLFVLYVHLLNRGLPPAMVRTFIFAAFSVYTLFLAFSVRTLGESIFTHNPFSNLPLLAGVAIGFVLTAAAIYYPPLRGLLGTVSLPPTWLWGVLGVGLVNIVMVELGKLLFIHRR</sequence>
<dbReference type="Pfam" id="PF00122">
    <property type="entry name" value="E1-E2_ATPase"/>
    <property type="match status" value="1"/>
</dbReference>
<feature type="transmembrane region" description="Helical" evidence="9">
    <location>
        <begin position="778"/>
        <end position="797"/>
    </location>
</feature>
<dbReference type="InterPro" id="IPR044492">
    <property type="entry name" value="P_typ_ATPase_HD_dom"/>
</dbReference>
<evidence type="ECO:0000256" key="3">
    <source>
        <dbReference type="ARBA" id="ARBA00022692"/>
    </source>
</evidence>
<dbReference type="Gene3D" id="3.40.50.1000">
    <property type="entry name" value="HAD superfamily/HAD-like"/>
    <property type="match status" value="2"/>
</dbReference>
<dbReference type="InterPro" id="IPR023214">
    <property type="entry name" value="HAD_sf"/>
</dbReference>
<dbReference type="PRINTS" id="PR00119">
    <property type="entry name" value="CATATPASE"/>
</dbReference>
<keyword evidence="3 9" id="KW-0812">Transmembrane</keyword>
<evidence type="ECO:0000256" key="4">
    <source>
        <dbReference type="ARBA" id="ARBA00022741"/>
    </source>
</evidence>
<dbReference type="SMART" id="SM00831">
    <property type="entry name" value="Cation_ATPase_N"/>
    <property type="match status" value="1"/>
</dbReference>
<keyword evidence="8 9" id="KW-0472">Membrane</keyword>
<dbReference type="SUPFAM" id="SSF81653">
    <property type="entry name" value="Calcium ATPase, transduction domain A"/>
    <property type="match status" value="1"/>
</dbReference>
<evidence type="ECO:0000256" key="5">
    <source>
        <dbReference type="ARBA" id="ARBA00022840"/>
    </source>
</evidence>
<dbReference type="GO" id="GO:0005886">
    <property type="term" value="C:plasma membrane"/>
    <property type="evidence" value="ECO:0007669"/>
    <property type="project" value="UniProtKB-SubCell"/>
</dbReference>
<dbReference type="SUPFAM" id="SSF81665">
    <property type="entry name" value="Calcium ATPase, transmembrane domain M"/>
    <property type="match status" value="1"/>
</dbReference>
<gene>
    <name evidence="11" type="ORF">UY16_C0033G0005</name>
</gene>
<dbReference type="GO" id="GO:0036376">
    <property type="term" value="P:sodium ion export across plasma membrane"/>
    <property type="evidence" value="ECO:0007669"/>
    <property type="project" value="TreeGrafter"/>
</dbReference>
<evidence type="ECO:0000256" key="6">
    <source>
        <dbReference type="ARBA" id="ARBA00022967"/>
    </source>
</evidence>
<evidence type="ECO:0000259" key="10">
    <source>
        <dbReference type="SMART" id="SM00831"/>
    </source>
</evidence>
<dbReference type="InterPro" id="IPR001757">
    <property type="entry name" value="P_typ_ATPase"/>
</dbReference>
<name>A0A0G1TZJ8_9BACT</name>
<keyword evidence="6" id="KW-1278">Translocase</keyword>
<dbReference type="GO" id="GO:0006883">
    <property type="term" value="P:intracellular sodium ion homeostasis"/>
    <property type="evidence" value="ECO:0007669"/>
    <property type="project" value="TreeGrafter"/>
</dbReference>
<dbReference type="PANTHER" id="PTHR43294:SF20">
    <property type="entry name" value="P-TYPE ATPASE"/>
    <property type="match status" value="1"/>
</dbReference>
<dbReference type="Pfam" id="PF00702">
    <property type="entry name" value="Hydrolase"/>
    <property type="match status" value="1"/>
</dbReference>
<feature type="transmembrane region" description="Helical" evidence="9">
    <location>
        <begin position="745"/>
        <end position="766"/>
    </location>
</feature>
<evidence type="ECO:0000256" key="7">
    <source>
        <dbReference type="ARBA" id="ARBA00022989"/>
    </source>
</evidence>
<dbReference type="InterPro" id="IPR050510">
    <property type="entry name" value="Cation_transp_ATPase_P-type"/>
</dbReference>
<dbReference type="Gene3D" id="2.70.150.10">
    <property type="entry name" value="Calcium-transporting ATPase, cytoplasmic transduction domain A"/>
    <property type="match status" value="1"/>
</dbReference>
<dbReference type="GO" id="GO:0005524">
    <property type="term" value="F:ATP binding"/>
    <property type="evidence" value="ECO:0007669"/>
    <property type="project" value="UniProtKB-KW"/>
</dbReference>
<dbReference type="InterPro" id="IPR023298">
    <property type="entry name" value="ATPase_P-typ_TM_dom_sf"/>
</dbReference>
<dbReference type="InterPro" id="IPR004014">
    <property type="entry name" value="ATPase_P-typ_cation-transptr_N"/>
</dbReference>
<dbReference type="EMBL" id="LCOY01000033">
    <property type="protein sequence ID" value="KKU87251.1"/>
    <property type="molecule type" value="Genomic_DNA"/>
</dbReference>
<feature type="transmembrane region" description="Helical" evidence="9">
    <location>
        <begin position="61"/>
        <end position="79"/>
    </location>
</feature>
<comment type="subcellular location">
    <subcellularLocation>
        <location evidence="1">Membrane</location>
        <topology evidence="1">Multi-pass membrane protein</topology>
    </subcellularLocation>
</comment>
<dbReference type="PRINTS" id="PR00120">
    <property type="entry name" value="HATPASE"/>
</dbReference>
<feature type="domain" description="Cation-transporting P-type ATPase N-terminal" evidence="10">
    <location>
        <begin position="9"/>
        <end position="81"/>
    </location>
</feature>
<dbReference type="Pfam" id="PF00689">
    <property type="entry name" value="Cation_ATPase_C"/>
    <property type="match status" value="1"/>
</dbReference>
<feature type="transmembrane region" description="Helical" evidence="9">
    <location>
        <begin position="85"/>
        <end position="101"/>
    </location>
</feature>
<keyword evidence="7 9" id="KW-1133">Transmembrane helix</keyword>
<feature type="transmembrane region" description="Helical" evidence="9">
    <location>
        <begin position="245"/>
        <end position="269"/>
    </location>
</feature>
<evidence type="ECO:0000256" key="2">
    <source>
        <dbReference type="ARBA" id="ARBA00005675"/>
    </source>
</evidence>
<dbReference type="PROSITE" id="PS00154">
    <property type="entry name" value="ATPASE_E1_E2"/>
    <property type="match status" value="1"/>
</dbReference>
<organism evidence="11 12">
    <name type="scientific">Candidatus Gottesmanbacteria bacterium GW2011_GWA2_47_9</name>
    <dbReference type="NCBI Taxonomy" id="1618445"/>
    <lineage>
        <taxon>Bacteria</taxon>
        <taxon>Candidatus Gottesmaniibacteriota</taxon>
    </lineage>
</organism>
<dbReference type="InterPro" id="IPR059000">
    <property type="entry name" value="ATPase_P-type_domA"/>
</dbReference>
<comment type="similarity">
    <text evidence="2">Belongs to the cation transport ATPase (P-type) (TC 3.A.3) family. Type IIA subfamily.</text>
</comment>
<dbReference type="GO" id="GO:0030007">
    <property type="term" value="P:intracellular potassium ion homeostasis"/>
    <property type="evidence" value="ECO:0007669"/>
    <property type="project" value="TreeGrafter"/>
</dbReference>
<feature type="transmembrane region" description="Helical" evidence="9">
    <location>
        <begin position="813"/>
        <end position="835"/>
    </location>
</feature>
<dbReference type="Pfam" id="PF00690">
    <property type="entry name" value="Cation_ATPase_N"/>
    <property type="match status" value="1"/>
</dbReference>
<dbReference type="InterPro" id="IPR036412">
    <property type="entry name" value="HAD-like_sf"/>
</dbReference>
<dbReference type="InterPro" id="IPR018303">
    <property type="entry name" value="ATPase_P-typ_P_site"/>
</dbReference>
<dbReference type="InterPro" id="IPR023299">
    <property type="entry name" value="ATPase_P-typ_cyto_dom_N"/>
</dbReference>
<dbReference type="SUPFAM" id="SSF56784">
    <property type="entry name" value="HAD-like"/>
    <property type="match status" value="1"/>
</dbReference>
<comment type="caution">
    <text evidence="11">The sequence shown here is derived from an EMBL/GenBank/DDBJ whole genome shotgun (WGS) entry which is preliminary data.</text>
</comment>
<dbReference type="SUPFAM" id="SSF81660">
    <property type="entry name" value="Metal cation-transporting ATPase, ATP-binding domain N"/>
    <property type="match status" value="1"/>
</dbReference>
<protein>
    <submittedName>
        <fullName evidence="11">Cation transport ATPase</fullName>
    </submittedName>
</protein>
<dbReference type="GO" id="GO:1902600">
    <property type="term" value="P:proton transmembrane transport"/>
    <property type="evidence" value="ECO:0007669"/>
    <property type="project" value="TreeGrafter"/>
</dbReference>
<keyword evidence="4" id="KW-0547">Nucleotide-binding</keyword>
<dbReference type="PANTHER" id="PTHR43294">
    <property type="entry name" value="SODIUM/POTASSIUM-TRANSPORTING ATPASE SUBUNIT ALPHA"/>
    <property type="match status" value="1"/>
</dbReference>
<evidence type="ECO:0000313" key="11">
    <source>
        <dbReference type="EMBL" id="KKU87251.1"/>
    </source>
</evidence>
<dbReference type="AlphaFoldDB" id="A0A0G1TZJ8"/>
<evidence type="ECO:0000256" key="1">
    <source>
        <dbReference type="ARBA" id="ARBA00004141"/>
    </source>
</evidence>
<feature type="transmembrane region" description="Helical" evidence="9">
    <location>
        <begin position="672"/>
        <end position="692"/>
    </location>
</feature>
<dbReference type="Gene3D" id="3.40.1110.10">
    <property type="entry name" value="Calcium-transporting ATPase, cytoplasmic domain N"/>
    <property type="match status" value="2"/>
</dbReference>